<accession>A0ACC8SC39</accession>
<evidence type="ECO:0000313" key="2">
    <source>
        <dbReference type="Proteomes" id="UP000187000"/>
    </source>
</evidence>
<name>A0ACC8SC39_9ENTR</name>
<sequence>MGWDAAIRFGNGVWPKCHATPLVKNVLVPVCRPTESRRENMNPEGLLQQTLLNVRGRPDDWGVWCNAFGIDIDKLSHRREMESSALAYQAALEGQGIALAQKVLVEDDLNSGMLIAMDNYQLDRGALTYYLVWHEGCPKELTLKRLEAWLTSHA</sequence>
<dbReference type="Proteomes" id="UP000187000">
    <property type="component" value="Unassembled WGS sequence"/>
</dbReference>
<evidence type="ECO:0000313" key="1">
    <source>
        <dbReference type="EMBL" id="OLR21092.1"/>
    </source>
</evidence>
<comment type="caution">
    <text evidence="1">The sequence shown here is derived from an EMBL/GenBank/DDBJ whole genome shotgun (WGS) entry which is preliminary data.</text>
</comment>
<reference evidence="1" key="1">
    <citation type="submission" date="2016-10" db="EMBL/GenBank/DDBJ databases">
        <authorList>
            <person name="Wang S."/>
            <person name="Zhu B."/>
        </authorList>
    </citation>
    <scope>NUCLEOTIDE SEQUENCE</scope>
    <source>
        <strain evidence="1">JCM 8580</strain>
    </source>
</reference>
<protein>
    <submittedName>
        <fullName evidence="1">Uncharacterized protein</fullName>
    </submittedName>
</protein>
<dbReference type="EMBL" id="MKXD01000002">
    <property type="protein sequence ID" value="OLR21092.1"/>
    <property type="molecule type" value="Genomic_DNA"/>
</dbReference>
<gene>
    <name evidence="1" type="ORF">BH713_10755</name>
</gene>
<keyword evidence="2" id="KW-1185">Reference proteome</keyword>
<proteinExistence type="predicted"/>
<organism evidence="1 2">
    <name type="scientific">Enterobacter kobei</name>
    <dbReference type="NCBI Taxonomy" id="208224"/>
    <lineage>
        <taxon>Bacteria</taxon>
        <taxon>Pseudomonadati</taxon>
        <taxon>Pseudomonadota</taxon>
        <taxon>Gammaproteobacteria</taxon>
        <taxon>Enterobacterales</taxon>
        <taxon>Enterobacteriaceae</taxon>
        <taxon>Enterobacter</taxon>
        <taxon>Enterobacter cloacae complex</taxon>
    </lineage>
</organism>